<proteinExistence type="predicted"/>
<keyword evidence="3" id="KW-1185">Reference proteome</keyword>
<organism evidence="2 3">
    <name type="scientific">Xylophilus ampelinus</name>
    <dbReference type="NCBI Taxonomy" id="54067"/>
    <lineage>
        <taxon>Bacteria</taxon>
        <taxon>Pseudomonadati</taxon>
        <taxon>Pseudomonadota</taxon>
        <taxon>Betaproteobacteria</taxon>
        <taxon>Burkholderiales</taxon>
        <taxon>Xylophilus</taxon>
    </lineage>
</organism>
<dbReference type="SUPFAM" id="SSF47162">
    <property type="entry name" value="Apolipoprotein"/>
    <property type="match status" value="1"/>
</dbReference>
<dbReference type="OrthoDB" id="8911615at2"/>
<evidence type="ECO:0000256" key="1">
    <source>
        <dbReference type="SAM" id="Phobius"/>
    </source>
</evidence>
<keyword evidence="1" id="KW-1133">Transmembrane helix</keyword>
<name>A0A318SE41_9BURK</name>
<dbReference type="EMBL" id="QJTC01000018">
    <property type="protein sequence ID" value="PYE75927.1"/>
    <property type="molecule type" value="Genomic_DNA"/>
</dbReference>
<reference evidence="2 3" key="1">
    <citation type="submission" date="2018-06" db="EMBL/GenBank/DDBJ databases">
        <title>Genomic Encyclopedia of Type Strains, Phase III (KMG-III): the genomes of soil and plant-associated and newly described type strains.</title>
        <authorList>
            <person name="Whitman W."/>
        </authorList>
    </citation>
    <scope>NUCLEOTIDE SEQUENCE [LARGE SCALE GENOMIC DNA]</scope>
    <source>
        <strain evidence="2 3">CECT 7646</strain>
    </source>
</reference>
<keyword evidence="1" id="KW-0472">Membrane</keyword>
<accession>A0A318SE41</accession>
<evidence type="ECO:0000313" key="3">
    <source>
        <dbReference type="Proteomes" id="UP000247540"/>
    </source>
</evidence>
<evidence type="ECO:0000313" key="2">
    <source>
        <dbReference type="EMBL" id="PYE75927.1"/>
    </source>
</evidence>
<gene>
    <name evidence="2" type="ORF">DFQ15_11853</name>
</gene>
<dbReference type="RefSeq" id="WP_110466238.1">
    <property type="nucleotide sequence ID" value="NZ_JAMOFZ010000018.1"/>
</dbReference>
<feature type="transmembrane region" description="Helical" evidence="1">
    <location>
        <begin position="104"/>
        <end position="122"/>
    </location>
</feature>
<dbReference type="AlphaFoldDB" id="A0A318SE41"/>
<protein>
    <submittedName>
        <fullName evidence="2">ElaB/YqjD/DUF883 family membrane-anchored ribosome-binding protein</fullName>
    </submittedName>
</protein>
<dbReference type="Gene3D" id="1.10.287.700">
    <property type="entry name" value="Helix hairpin bin"/>
    <property type="match status" value="1"/>
</dbReference>
<dbReference type="Proteomes" id="UP000247540">
    <property type="component" value="Unassembled WGS sequence"/>
</dbReference>
<sequence length="132" mass="14380">MTINTNKAASSARNISDDVVQSADKALESTRNFANDSIDKAGDKVRELRQNVDPLVEQITARAQELANRGIEYASDAKYRAQQRLSQYADATGRYVADQPVRSVLIAAATGAAIAALILIATRNDAPKRNRY</sequence>
<comment type="caution">
    <text evidence="2">The sequence shown here is derived from an EMBL/GenBank/DDBJ whole genome shotgun (WGS) entry which is preliminary data.</text>
</comment>
<keyword evidence="1" id="KW-0812">Transmembrane</keyword>